<dbReference type="InterPro" id="IPR036410">
    <property type="entry name" value="HSP_DnaJ_Cys-rich_dom_sf"/>
</dbReference>
<organism evidence="2 3">
    <name type="scientific">Pseudomonas putida</name>
    <name type="common">Arthrobacter siderocapsulatus</name>
    <dbReference type="NCBI Taxonomy" id="303"/>
    <lineage>
        <taxon>Bacteria</taxon>
        <taxon>Pseudomonadati</taxon>
        <taxon>Pseudomonadota</taxon>
        <taxon>Gammaproteobacteria</taxon>
        <taxon>Pseudomonadales</taxon>
        <taxon>Pseudomonadaceae</taxon>
        <taxon>Pseudomonas</taxon>
    </lineage>
</organism>
<evidence type="ECO:0000313" key="3">
    <source>
        <dbReference type="Proteomes" id="UP000186736"/>
    </source>
</evidence>
<dbReference type="SUPFAM" id="SSF57938">
    <property type="entry name" value="DnaJ/Hsp40 cysteine-rich domain"/>
    <property type="match status" value="1"/>
</dbReference>
<proteinExistence type="predicted"/>
<reference evidence="2 3" key="1">
    <citation type="submission" date="2016-10" db="EMBL/GenBank/DDBJ databases">
        <title>Genome Sequence of Pseudomonas putida GM4FR.</title>
        <authorList>
            <person name="Poehlein A."/>
            <person name="Wemheuer F."/>
            <person name="Hollensteiner J."/>
            <person name="Wemheuer B."/>
        </authorList>
    </citation>
    <scope>NUCLEOTIDE SEQUENCE [LARGE SCALE GENOMIC DNA]</scope>
    <source>
        <strain evidence="2 3">GM4FR</strain>
    </source>
</reference>
<feature type="compositionally biased region" description="Gly residues" evidence="1">
    <location>
        <begin position="90"/>
        <end position="99"/>
    </location>
</feature>
<feature type="region of interest" description="Disordered" evidence="1">
    <location>
        <begin position="79"/>
        <end position="99"/>
    </location>
</feature>
<dbReference type="Proteomes" id="UP000186736">
    <property type="component" value="Unassembled WGS sequence"/>
</dbReference>
<gene>
    <name evidence="2" type="ORF">PSEMO_32440</name>
</gene>
<protein>
    <recommendedName>
        <fullName evidence="4">Prophage PssSM-03</fullName>
    </recommendedName>
</protein>
<name>A0A1Q9R3B2_PSEPU</name>
<dbReference type="AlphaFoldDB" id="A0A1Q9R3B2"/>
<evidence type="ECO:0000256" key="1">
    <source>
        <dbReference type="SAM" id="MobiDB-lite"/>
    </source>
</evidence>
<evidence type="ECO:0000313" key="2">
    <source>
        <dbReference type="EMBL" id="OLS61871.1"/>
    </source>
</evidence>
<sequence length="99" mass="10923">MMKKSHGPSLRKELIDLAQCRACRGKGVTKPLFHEIACGQCNGSGWVEALTGNALPLDELVIQLNFKLQAVQRQLNELRNPRRQESNRFGAGGANYTGD</sequence>
<dbReference type="EMBL" id="MKZO01000026">
    <property type="protein sequence ID" value="OLS61871.1"/>
    <property type="molecule type" value="Genomic_DNA"/>
</dbReference>
<evidence type="ECO:0008006" key="4">
    <source>
        <dbReference type="Google" id="ProtNLM"/>
    </source>
</evidence>
<accession>A0A1Q9R3B2</accession>
<comment type="caution">
    <text evidence="2">The sequence shown here is derived from an EMBL/GenBank/DDBJ whole genome shotgun (WGS) entry which is preliminary data.</text>
</comment>